<organism evidence="2 3">
    <name type="scientific">Balaenoptera physalus</name>
    <name type="common">Fin whale</name>
    <name type="synonym">Balaena physalus</name>
    <dbReference type="NCBI Taxonomy" id="9770"/>
    <lineage>
        <taxon>Eukaryota</taxon>
        <taxon>Metazoa</taxon>
        <taxon>Chordata</taxon>
        <taxon>Craniata</taxon>
        <taxon>Vertebrata</taxon>
        <taxon>Euteleostomi</taxon>
        <taxon>Mammalia</taxon>
        <taxon>Eutheria</taxon>
        <taxon>Laurasiatheria</taxon>
        <taxon>Artiodactyla</taxon>
        <taxon>Whippomorpha</taxon>
        <taxon>Cetacea</taxon>
        <taxon>Mysticeti</taxon>
        <taxon>Balaenopteridae</taxon>
        <taxon>Balaenoptera</taxon>
    </lineage>
</organism>
<evidence type="ECO:0000313" key="3">
    <source>
        <dbReference type="Proteomes" id="UP000437017"/>
    </source>
</evidence>
<name>A0A6A1QF82_BALPH</name>
<feature type="non-terminal residue" evidence="2">
    <location>
        <position position="1"/>
    </location>
</feature>
<dbReference type="OrthoDB" id="8197715at2759"/>
<accession>A0A6A1QF82</accession>
<reference evidence="2 3" key="1">
    <citation type="journal article" date="2019" name="PLoS ONE">
        <title>Genomic analyses reveal an absence of contemporary introgressive admixture between fin whales and blue whales, despite known hybrids.</title>
        <authorList>
            <person name="Westbury M.V."/>
            <person name="Petersen B."/>
            <person name="Lorenzen E.D."/>
        </authorList>
    </citation>
    <scope>NUCLEOTIDE SEQUENCE [LARGE SCALE GENOMIC DNA]</scope>
    <source>
        <strain evidence="2">FinWhale-01</strain>
    </source>
</reference>
<sequence length="804" mass="91312">TCGNHLAHAATSIAEQITNGIFKESIDYQLPLCSVGKLMPNSYYPLKAENILQKLQNNLSELNYQGQHSTGYTTILTHAFLEDVIRRLLSQLIPPPSEASCLGKKYLMTSDFNEMATYIINKVLLAISKHKIWLNKYDCQYLYTEKNLQNMVESVYNNILQMSGLLAAIQKSIESQSPIMVDRMARLIIQDIIENHLQPFLCEEGLPHSMTPLDEISNMVKEVLSEVTGSHRPQKPSSLGMDFYPNAFVEEIVARLFSKLFDPKYNTECDLDKVTQKIVNSINNHFNKPKICILHDDQEQPFPTVDTDTVDELVNSVYENVLKQHGLAPEVDNKELKDSDIFVENITNLIIAAISDYLFHPLFSGDLSASSYATLTAENIIQNIFCGITEPTQPSQHLSPYNILLPYTFLEDIIRVLLSRIFPSSPNMVLYSETPKDRSGINRSEISSKLISDIRMKISQQDAAQRLVDSTFRNILQNSGSQEAVEHDNTSSDNVLIDRIAGFIIKNVCQQHLHPFVYGKLSFPSSYAYFDSMRRRQCFFASVYSSAFLEDVISGVLSKIFHRVLGIVETKSLRDSEKELLETAEKLIYLITEEFSKVQVSILENAKEQLCLPLVDRDIVIKIIDTAYSKVLQECELEPNKDLLSDTKTLAERVTKIILAEVLDFRIPPYFIAKLPFKSYSKLNADVLIKRVHYAISKSRLRRQTCTIYTTILSYTHLEKIVTRVLSQICPLNCSAEDPYLSQSHFSDTVVRLIDEIMSIISKHAICIIKDGSEKQNVISEKDIQAMVDAIYNDISHSNLYQSL</sequence>
<feature type="domain" description="Fibrous sheath-interacting protein 2 C-terminal" evidence="1">
    <location>
        <begin position="641"/>
        <end position="795"/>
    </location>
</feature>
<dbReference type="InterPro" id="IPR038891">
    <property type="entry name" value="FSIP2"/>
</dbReference>
<protein>
    <recommendedName>
        <fullName evidence="1">Fibrous sheath-interacting protein 2 C-terminal domain-containing protein</fullName>
    </recommendedName>
</protein>
<dbReference type="Proteomes" id="UP000437017">
    <property type="component" value="Unassembled WGS sequence"/>
</dbReference>
<dbReference type="InterPro" id="IPR031554">
    <property type="entry name" value="FSIP2_C"/>
</dbReference>
<proteinExistence type="predicted"/>
<dbReference type="EMBL" id="SGJD01000433">
    <property type="protein sequence ID" value="KAB0405209.1"/>
    <property type="molecule type" value="Genomic_DNA"/>
</dbReference>
<dbReference type="Pfam" id="PF15783">
    <property type="entry name" value="FSIP2"/>
    <property type="match status" value="2"/>
</dbReference>
<keyword evidence="3" id="KW-1185">Reference proteome</keyword>
<dbReference type="PANTHER" id="PTHR47315">
    <property type="entry name" value="FIBROUS SHEATH INTERACTING PROTEIN 2"/>
    <property type="match status" value="1"/>
</dbReference>
<gene>
    <name evidence="2" type="ORF">E2I00_000875</name>
</gene>
<dbReference type="PANTHER" id="PTHR47315:SF3">
    <property type="entry name" value="FIBROUS SHEATH-INTERACTING PROTEIN 2-LIKE"/>
    <property type="match status" value="1"/>
</dbReference>
<feature type="domain" description="Fibrous sheath-interacting protein 2 C-terminal" evidence="1">
    <location>
        <begin position="11"/>
        <end position="385"/>
    </location>
</feature>
<evidence type="ECO:0000313" key="2">
    <source>
        <dbReference type="EMBL" id="KAB0405209.1"/>
    </source>
</evidence>
<comment type="caution">
    <text evidence="2">The sequence shown here is derived from an EMBL/GenBank/DDBJ whole genome shotgun (WGS) entry which is preliminary data.</text>
</comment>
<dbReference type="AlphaFoldDB" id="A0A6A1QF82"/>
<evidence type="ECO:0000259" key="1">
    <source>
        <dbReference type="Pfam" id="PF15783"/>
    </source>
</evidence>